<dbReference type="GO" id="GO:1902494">
    <property type="term" value="C:catalytic complex"/>
    <property type="evidence" value="ECO:0007669"/>
    <property type="project" value="UniProtKB-ARBA"/>
</dbReference>
<dbReference type="RefSeq" id="WP_044142924.1">
    <property type="nucleotide sequence ID" value="NZ_CCXQ01000145.1"/>
</dbReference>
<evidence type="ECO:0000256" key="4">
    <source>
        <dbReference type="ARBA" id="ARBA00022723"/>
    </source>
</evidence>
<dbReference type="GO" id="GO:0046872">
    <property type="term" value="F:metal ion binding"/>
    <property type="evidence" value="ECO:0007669"/>
    <property type="project" value="UniProtKB-KW"/>
</dbReference>
<dbReference type="GO" id="GO:0003954">
    <property type="term" value="F:NADH dehydrogenase activity"/>
    <property type="evidence" value="ECO:0007669"/>
    <property type="project" value="TreeGrafter"/>
</dbReference>
<dbReference type="NCBIfam" id="TIGR01958">
    <property type="entry name" value="nuoE_fam"/>
    <property type="match status" value="1"/>
</dbReference>
<keyword evidence="8" id="KW-0520">NAD</keyword>
<dbReference type="Pfam" id="PF01257">
    <property type="entry name" value="2Fe-2S_thioredx"/>
    <property type="match status" value="1"/>
</dbReference>
<feature type="binding site" evidence="13">
    <location>
        <position position="97"/>
    </location>
    <ligand>
        <name>[2Fe-2S] cluster</name>
        <dbReference type="ChEBI" id="CHEBI:190135"/>
    </ligand>
</feature>
<dbReference type="GO" id="GO:0098796">
    <property type="term" value="C:membrane protein complex"/>
    <property type="evidence" value="ECO:0007669"/>
    <property type="project" value="UniProtKB-ARBA"/>
</dbReference>
<accession>A0A098GL21</accession>
<dbReference type="Gene3D" id="1.10.10.1590">
    <property type="entry name" value="NADH-quinone oxidoreductase subunit E"/>
    <property type="match status" value="1"/>
</dbReference>
<evidence type="ECO:0000256" key="12">
    <source>
        <dbReference type="ARBA" id="ARBA00047712"/>
    </source>
</evidence>
<dbReference type="InterPro" id="IPR036249">
    <property type="entry name" value="Thioredoxin-like_sf"/>
</dbReference>
<comment type="cofactor">
    <cofactor evidence="13">
        <name>[2Fe-2S] cluster</name>
        <dbReference type="ChEBI" id="CHEBI:190135"/>
    </cofactor>
    <text evidence="13">Binds 1 [2Fe-2S] cluster.</text>
</comment>
<gene>
    <name evidence="14" type="primary">nuoE</name>
    <name evidence="15" type="synonym">nqo2</name>
    <name evidence="15" type="ORF">ANAPC1_00981</name>
    <name evidence="14" type="ORF">ANAPHAGO_00424</name>
</gene>
<dbReference type="Proteomes" id="UP000078419">
    <property type="component" value="Unassembled WGS sequence"/>
</dbReference>
<dbReference type="FunFam" id="1.10.10.1590:FF:000001">
    <property type="entry name" value="NADH-quinone oxidoreductase subunit E"/>
    <property type="match status" value="1"/>
</dbReference>
<protein>
    <recommendedName>
        <fullName evidence="2">NADH-quinone oxidoreductase subunit E</fullName>
    </recommendedName>
    <alternativeName>
        <fullName evidence="9">NADH dehydrogenase I subunit E</fullName>
    </alternativeName>
    <alternativeName>
        <fullName evidence="10">NDH-1 subunit E</fullName>
    </alternativeName>
</protein>
<dbReference type="FunFam" id="3.40.30.10:FF:000022">
    <property type="entry name" value="NADH dehydrogenase flavoprotein 2, mitochondrial"/>
    <property type="match status" value="1"/>
</dbReference>
<evidence type="ECO:0000256" key="9">
    <source>
        <dbReference type="ARBA" id="ARBA00031580"/>
    </source>
</evidence>
<evidence type="ECO:0000256" key="5">
    <source>
        <dbReference type="ARBA" id="ARBA00022967"/>
    </source>
</evidence>
<keyword evidence="3 13" id="KW-0001">2Fe-2S</keyword>
<evidence type="ECO:0000256" key="8">
    <source>
        <dbReference type="ARBA" id="ARBA00023027"/>
    </source>
</evidence>
<dbReference type="SUPFAM" id="SSF52833">
    <property type="entry name" value="Thioredoxin-like"/>
    <property type="match status" value="1"/>
</dbReference>
<dbReference type="NCBIfam" id="NF005725">
    <property type="entry name" value="PRK07539.1-5"/>
    <property type="match status" value="1"/>
</dbReference>
<comment type="similarity">
    <text evidence="1">Belongs to the complex I 24 kDa subunit family.</text>
</comment>
<proteinExistence type="inferred from homology"/>
<feature type="binding site" evidence="13">
    <location>
        <position position="137"/>
    </location>
    <ligand>
        <name>[2Fe-2S] cluster</name>
        <dbReference type="ChEBI" id="CHEBI:190135"/>
    </ligand>
</feature>
<dbReference type="InterPro" id="IPR042128">
    <property type="entry name" value="NuoE_dom"/>
</dbReference>
<dbReference type="PANTHER" id="PTHR10371">
    <property type="entry name" value="NADH DEHYDROGENASE UBIQUINONE FLAVOPROTEIN 2, MITOCHONDRIAL"/>
    <property type="match status" value="1"/>
</dbReference>
<dbReference type="EMBL" id="CCXQ01000145">
    <property type="protein sequence ID" value="CEH11226.1"/>
    <property type="molecule type" value="Genomic_DNA"/>
</dbReference>
<evidence type="ECO:0000313" key="15">
    <source>
        <dbReference type="EMBL" id="SBO14620.1"/>
    </source>
</evidence>
<evidence type="ECO:0000256" key="13">
    <source>
        <dbReference type="PIRSR" id="PIRSR000216-1"/>
    </source>
</evidence>
<dbReference type="PIRSF" id="PIRSF000216">
    <property type="entry name" value="NADH_DH_24kDa"/>
    <property type="match status" value="1"/>
</dbReference>
<dbReference type="GO" id="GO:0031967">
    <property type="term" value="C:organelle envelope"/>
    <property type="evidence" value="ECO:0007669"/>
    <property type="project" value="UniProtKB-ARBA"/>
</dbReference>
<evidence type="ECO:0000256" key="11">
    <source>
        <dbReference type="ARBA" id="ARBA00034078"/>
    </source>
</evidence>
<dbReference type="GO" id="GO:0008324">
    <property type="term" value="F:monoatomic cation transmembrane transporter activity"/>
    <property type="evidence" value="ECO:0007669"/>
    <property type="project" value="UniProtKB-ARBA"/>
</dbReference>
<dbReference type="AlphaFoldDB" id="A0A098GL21"/>
<dbReference type="GO" id="GO:0051537">
    <property type="term" value="F:2 iron, 2 sulfur cluster binding"/>
    <property type="evidence" value="ECO:0007669"/>
    <property type="project" value="UniProtKB-KW"/>
</dbReference>
<reference evidence="15" key="3">
    <citation type="submission" date="2016-03" db="EMBL/GenBank/DDBJ databases">
        <authorList>
            <person name="Loux V."/>
        </authorList>
    </citation>
    <scope>NUCLEOTIDE SEQUENCE</scope>
    <source>
        <strain evidence="15">C1</strain>
    </source>
</reference>
<dbReference type="EMBL" id="FLLR01000046">
    <property type="protein sequence ID" value="SBO14620.1"/>
    <property type="molecule type" value="Genomic_DNA"/>
</dbReference>
<name>A0A098GL21_ANAPH</name>
<sequence>MNSADQESFRFTDGNLEEAYKCISRYPEGRQASAVMPLLHLVQQQAGGFVPRSAIEYIAKLLSMRPVHVREVVEFYSMYNTAPVGKYLVQVCKTTPCWLRRSDDVLNACKKVLCVRVGETTKDNLFTLREVECLGACVNAPVVQINDDYYENLDAESMEKILLKLKEGNEG</sequence>
<keyword evidence="7 13" id="KW-0411">Iron-sulfur</keyword>
<dbReference type="InterPro" id="IPR002023">
    <property type="entry name" value="NuoE-like"/>
</dbReference>
<evidence type="ECO:0000256" key="10">
    <source>
        <dbReference type="ARBA" id="ARBA00032788"/>
    </source>
</evidence>
<comment type="cofactor">
    <cofactor evidence="11">
        <name>[2Fe-2S] cluster</name>
        <dbReference type="ChEBI" id="CHEBI:190135"/>
    </cofactor>
</comment>
<evidence type="ECO:0000256" key="1">
    <source>
        <dbReference type="ARBA" id="ARBA00010643"/>
    </source>
</evidence>
<evidence type="ECO:0000313" key="14">
    <source>
        <dbReference type="EMBL" id="CEH11226.1"/>
    </source>
</evidence>
<evidence type="ECO:0000256" key="2">
    <source>
        <dbReference type="ARBA" id="ARBA00019898"/>
    </source>
</evidence>
<dbReference type="Proteomes" id="UP000055047">
    <property type="component" value="Unassembled WGS sequence"/>
</dbReference>
<feature type="binding site" evidence="13">
    <location>
        <position position="92"/>
    </location>
    <ligand>
        <name>[2Fe-2S] cluster</name>
        <dbReference type="ChEBI" id="CHEBI:190135"/>
    </ligand>
</feature>
<dbReference type="GO" id="GO:0098662">
    <property type="term" value="P:inorganic cation transmembrane transport"/>
    <property type="evidence" value="ECO:0007669"/>
    <property type="project" value="UniProtKB-ARBA"/>
</dbReference>
<dbReference type="PANTHER" id="PTHR10371:SF3">
    <property type="entry name" value="NADH DEHYDROGENASE [UBIQUINONE] FLAVOPROTEIN 2, MITOCHONDRIAL"/>
    <property type="match status" value="1"/>
</dbReference>
<keyword evidence="5" id="KW-1278">Translocase</keyword>
<dbReference type="GO" id="GO:0031090">
    <property type="term" value="C:organelle membrane"/>
    <property type="evidence" value="ECO:0007669"/>
    <property type="project" value="UniProtKB-ARBA"/>
</dbReference>
<feature type="binding site" evidence="13">
    <location>
        <position position="133"/>
    </location>
    <ligand>
        <name>[2Fe-2S] cluster</name>
        <dbReference type="ChEBI" id="CHEBI:190135"/>
    </ligand>
</feature>
<dbReference type="GO" id="GO:0022890">
    <property type="term" value="F:inorganic cation transmembrane transporter activity"/>
    <property type="evidence" value="ECO:0007669"/>
    <property type="project" value="UniProtKB-ARBA"/>
</dbReference>
<comment type="catalytic activity">
    <reaction evidence="12">
        <text>a quinone + NADH + 5 H(+)(in) = a quinol + NAD(+) + 4 H(+)(out)</text>
        <dbReference type="Rhea" id="RHEA:57888"/>
        <dbReference type="ChEBI" id="CHEBI:15378"/>
        <dbReference type="ChEBI" id="CHEBI:24646"/>
        <dbReference type="ChEBI" id="CHEBI:57540"/>
        <dbReference type="ChEBI" id="CHEBI:57945"/>
        <dbReference type="ChEBI" id="CHEBI:132124"/>
    </reaction>
</comment>
<organism evidence="14 16">
    <name type="scientific">Anaplasma phagocytophilum</name>
    <name type="common">Ehrlichia phagocytophila</name>
    <dbReference type="NCBI Taxonomy" id="948"/>
    <lineage>
        <taxon>Bacteria</taxon>
        <taxon>Pseudomonadati</taxon>
        <taxon>Pseudomonadota</taxon>
        <taxon>Alphaproteobacteria</taxon>
        <taxon>Rickettsiales</taxon>
        <taxon>Anaplasmataceae</taxon>
        <taxon>Anaplasma</taxon>
        <taxon>phagocytophilum group</taxon>
    </lineage>
</organism>
<keyword evidence="6 13" id="KW-0408">Iron</keyword>
<evidence type="ECO:0000256" key="7">
    <source>
        <dbReference type="ARBA" id="ARBA00023014"/>
    </source>
</evidence>
<evidence type="ECO:0000313" key="17">
    <source>
        <dbReference type="Proteomes" id="UP000078419"/>
    </source>
</evidence>
<dbReference type="PROSITE" id="PS01099">
    <property type="entry name" value="COMPLEX1_24K"/>
    <property type="match status" value="1"/>
</dbReference>
<keyword evidence="4 13" id="KW-0479">Metal-binding</keyword>
<evidence type="ECO:0000256" key="3">
    <source>
        <dbReference type="ARBA" id="ARBA00022714"/>
    </source>
</evidence>
<evidence type="ECO:0000256" key="6">
    <source>
        <dbReference type="ARBA" id="ARBA00023004"/>
    </source>
</evidence>
<reference evidence="14 16" key="1">
    <citation type="submission" date="2014-09" db="EMBL/GenBank/DDBJ databases">
        <authorList>
            <person name="Loux Valentin"/>
            <person name="Dugat Thibaut"/>
        </authorList>
    </citation>
    <scope>NUCLEOTIDE SEQUENCE [LARGE SCALE GENOMIC DNA]</scope>
    <source>
        <strain evidence="14 16">BOV-10_179</strain>
    </source>
</reference>
<dbReference type="CDD" id="cd03064">
    <property type="entry name" value="TRX_Fd_NuoE"/>
    <property type="match status" value="1"/>
</dbReference>
<evidence type="ECO:0000313" key="16">
    <source>
        <dbReference type="Proteomes" id="UP000055047"/>
    </source>
</evidence>
<dbReference type="GO" id="GO:0022804">
    <property type="term" value="F:active transmembrane transporter activity"/>
    <property type="evidence" value="ECO:0007669"/>
    <property type="project" value="UniProtKB-ARBA"/>
</dbReference>
<keyword evidence="14" id="KW-0560">Oxidoreductase</keyword>
<dbReference type="Gene3D" id="3.40.30.10">
    <property type="entry name" value="Glutaredoxin"/>
    <property type="match status" value="1"/>
</dbReference>
<reference evidence="17" key="2">
    <citation type="submission" date="2016-03" db="EMBL/GenBank/DDBJ databases">
        <authorList>
            <person name="Loux Valentin"/>
        </authorList>
    </citation>
    <scope>NUCLEOTIDE SEQUENCE [LARGE SCALE GENOMIC DNA]</scope>
    <source>
        <strain evidence="17">C1</strain>
    </source>
</reference>
<dbReference type="InterPro" id="IPR041921">
    <property type="entry name" value="NuoE_N"/>
</dbReference>